<keyword evidence="1" id="KW-0812">Transmembrane</keyword>
<keyword evidence="1" id="KW-0472">Membrane</keyword>
<gene>
    <name evidence="2" type="ORF">HMPREF9319_0401</name>
</gene>
<organism evidence="2 3">
    <name type="scientific">Streptococcus equinus ATCC 700338</name>
    <dbReference type="NCBI Taxonomy" id="864569"/>
    <lineage>
        <taxon>Bacteria</taxon>
        <taxon>Bacillati</taxon>
        <taxon>Bacillota</taxon>
        <taxon>Bacilli</taxon>
        <taxon>Lactobacillales</taxon>
        <taxon>Streptococcaceae</taxon>
        <taxon>Streptococcus</taxon>
    </lineage>
</organism>
<keyword evidence="1" id="KW-1133">Transmembrane helix</keyword>
<feature type="transmembrane region" description="Helical" evidence="1">
    <location>
        <begin position="29"/>
        <end position="49"/>
    </location>
</feature>
<dbReference type="EMBL" id="AEEL01000009">
    <property type="protein sequence ID" value="EFM27957.1"/>
    <property type="molecule type" value="Genomic_DNA"/>
</dbReference>
<evidence type="ECO:0000256" key="1">
    <source>
        <dbReference type="SAM" id="Phobius"/>
    </source>
</evidence>
<name>E0PC28_STREI</name>
<sequence>MGIVFTIAVLFISLGTAIFTIILRLDYEFNYQFVGLAVIILSLIFLMLLPSKGSPNLFDVKLHLTLFPTLKDSPNLSSHAGVSYKGSGNFYNREIKLTK</sequence>
<reference evidence="2 3" key="1">
    <citation type="submission" date="2010-07" db="EMBL/GenBank/DDBJ databases">
        <authorList>
            <person name="Muzny D."/>
            <person name="Qin X."/>
            <person name="Deng J."/>
            <person name="Jiang H."/>
            <person name="Liu Y."/>
            <person name="Qu J."/>
            <person name="Song X.-Z."/>
            <person name="Zhang L."/>
            <person name="Thornton R."/>
            <person name="Coyle M."/>
            <person name="Francisco L."/>
            <person name="Jackson L."/>
            <person name="Javaid M."/>
            <person name="Korchina V."/>
            <person name="Kovar C."/>
            <person name="Mata R."/>
            <person name="Mathew T."/>
            <person name="Ngo R."/>
            <person name="Nguyen L."/>
            <person name="Nguyen N."/>
            <person name="Okwuonu G."/>
            <person name="Ongeri F."/>
            <person name="Pham C."/>
            <person name="Simmons D."/>
            <person name="Wilczek-Boney K."/>
            <person name="Hale W."/>
            <person name="Jakkamsetti A."/>
            <person name="Pham P."/>
            <person name="Ruth R."/>
            <person name="San Lucas F."/>
            <person name="Warren J."/>
            <person name="Zhang J."/>
            <person name="Zhao Z."/>
            <person name="Zhou C."/>
            <person name="Zhu D."/>
            <person name="Lee S."/>
            <person name="Bess C."/>
            <person name="Blankenburg K."/>
            <person name="Forbes L."/>
            <person name="Fu Q."/>
            <person name="Gubbala S."/>
            <person name="Hirani K."/>
            <person name="Jayaseelan J.C."/>
            <person name="Lara F."/>
            <person name="Munidasa M."/>
            <person name="Palculict T."/>
            <person name="Patil S."/>
            <person name="Pu L.-L."/>
            <person name="Saada N."/>
            <person name="Tang L."/>
            <person name="Weissenberger G."/>
            <person name="Zhu Y."/>
            <person name="Hemphill L."/>
            <person name="Shang Y."/>
            <person name="Youmans B."/>
            <person name="Ayvaz T."/>
            <person name="Ross M."/>
            <person name="Santibanez J."/>
            <person name="Aqrawi P."/>
            <person name="Gross S."/>
            <person name="Joshi V."/>
            <person name="Fowler G."/>
            <person name="Nazareth L."/>
            <person name="Reid J."/>
            <person name="Worley K."/>
            <person name="Petrosino J."/>
            <person name="Highlander S."/>
            <person name="Gibbs R."/>
        </authorList>
    </citation>
    <scope>NUCLEOTIDE SEQUENCE [LARGE SCALE GENOMIC DNA]</scope>
    <source>
        <strain evidence="2 3">ATCC 700338</strain>
    </source>
</reference>
<evidence type="ECO:0000313" key="2">
    <source>
        <dbReference type="EMBL" id="EFM27957.1"/>
    </source>
</evidence>
<protein>
    <submittedName>
        <fullName evidence="2">Uncharacterized protein</fullName>
    </submittedName>
</protein>
<comment type="caution">
    <text evidence="2">The sequence shown here is derived from an EMBL/GenBank/DDBJ whole genome shotgun (WGS) entry which is preliminary data.</text>
</comment>
<keyword evidence="3" id="KW-1185">Reference proteome</keyword>
<dbReference type="AlphaFoldDB" id="E0PC28"/>
<dbReference type="HOGENOM" id="CLU_2318870_0_0_9"/>
<dbReference type="Proteomes" id="UP000004290">
    <property type="component" value="Unassembled WGS sequence"/>
</dbReference>
<accession>E0PC28</accession>
<proteinExistence type="predicted"/>
<evidence type="ECO:0000313" key="3">
    <source>
        <dbReference type="Proteomes" id="UP000004290"/>
    </source>
</evidence>